<sequence length="85" mass="8787">FRSWPPTENPRLYRACPAPCMPWFHAAPRSSGMALLGLLCIRGSQGAPHAASCPSTSSAAPIGWELQLVGAGVVAPADGSVCRAV</sequence>
<dbReference type="AlphaFoldDB" id="A0A452HTR4"/>
<reference evidence="2" key="1">
    <citation type="journal article" date="2017" name="PLoS ONE">
        <title>The Agassiz's desert tortoise genome provides a resource for the conservation of a threatened species.</title>
        <authorList>
            <person name="Tollis M."/>
            <person name="DeNardo D.F."/>
            <person name="Cornelius J.A."/>
            <person name="Dolby G.A."/>
            <person name="Edwards T."/>
            <person name="Henen B.T."/>
            <person name="Karl A.E."/>
            <person name="Murphy R.W."/>
            <person name="Kusumi K."/>
        </authorList>
    </citation>
    <scope>NUCLEOTIDE SEQUENCE [LARGE SCALE GENOMIC DNA]</scope>
</reference>
<proteinExistence type="predicted"/>
<keyword evidence="2" id="KW-1185">Reference proteome</keyword>
<reference evidence="1" key="3">
    <citation type="submission" date="2025-09" db="UniProtKB">
        <authorList>
            <consortium name="Ensembl"/>
        </authorList>
    </citation>
    <scope>IDENTIFICATION</scope>
</reference>
<dbReference type="Proteomes" id="UP000291020">
    <property type="component" value="Unassembled WGS sequence"/>
</dbReference>
<evidence type="ECO:0000313" key="1">
    <source>
        <dbReference type="Ensembl" id="ENSGAGP00000018490.1"/>
    </source>
</evidence>
<accession>A0A452HTR4</accession>
<dbReference type="Ensembl" id="ENSGAGT00000021078.1">
    <property type="protein sequence ID" value="ENSGAGP00000018490.1"/>
    <property type="gene ID" value="ENSGAGG00000013691.1"/>
</dbReference>
<name>A0A452HTR4_9SAUR</name>
<protein>
    <submittedName>
        <fullName evidence="1">Uncharacterized protein</fullName>
    </submittedName>
</protein>
<evidence type="ECO:0000313" key="2">
    <source>
        <dbReference type="Proteomes" id="UP000291020"/>
    </source>
</evidence>
<organism evidence="1 2">
    <name type="scientific">Gopherus agassizii</name>
    <name type="common">Agassiz's desert tortoise</name>
    <dbReference type="NCBI Taxonomy" id="38772"/>
    <lineage>
        <taxon>Eukaryota</taxon>
        <taxon>Metazoa</taxon>
        <taxon>Chordata</taxon>
        <taxon>Craniata</taxon>
        <taxon>Vertebrata</taxon>
        <taxon>Euteleostomi</taxon>
        <taxon>Archelosauria</taxon>
        <taxon>Testudinata</taxon>
        <taxon>Testudines</taxon>
        <taxon>Cryptodira</taxon>
        <taxon>Durocryptodira</taxon>
        <taxon>Testudinoidea</taxon>
        <taxon>Testudinidae</taxon>
        <taxon>Gopherus</taxon>
    </lineage>
</organism>
<reference evidence="1" key="2">
    <citation type="submission" date="2025-08" db="UniProtKB">
        <authorList>
            <consortium name="Ensembl"/>
        </authorList>
    </citation>
    <scope>IDENTIFICATION</scope>
</reference>